<evidence type="ECO:0000256" key="1">
    <source>
        <dbReference type="SAM" id="MobiDB-lite"/>
    </source>
</evidence>
<reference evidence="3 5" key="2">
    <citation type="submission" date="2019-03" db="EMBL/GenBank/DDBJ databases">
        <title>Genomic Encyclopedia of Archaeal and Bacterial Type Strains, Phase II (KMG-II): from individual species to whole genera.</title>
        <authorList>
            <person name="Goeker M."/>
        </authorList>
    </citation>
    <scope>NUCLEOTIDE SEQUENCE [LARGE SCALE GENOMIC DNA]</scope>
    <source>
        <strain evidence="3 5">DSM 15594</strain>
    </source>
</reference>
<dbReference type="EMBL" id="NQJF01000021">
    <property type="protein sequence ID" value="OYD21099.1"/>
    <property type="molecule type" value="Genomic_DNA"/>
</dbReference>
<protein>
    <submittedName>
        <fullName evidence="2">Uncharacterized protein</fullName>
    </submittedName>
</protein>
<gene>
    <name evidence="2" type="ORF">B6S09_17515</name>
    <name evidence="3" type="ORF">LY04_03518</name>
</gene>
<evidence type="ECO:0000313" key="5">
    <source>
        <dbReference type="Proteomes" id="UP000295058"/>
    </source>
</evidence>
<evidence type="ECO:0000313" key="2">
    <source>
        <dbReference type="EMBL" id="OYD21099.1"/>
    </source>
</evidence>
<comment type="caution">
    <text evidence="2">The sequence shown here is derived from an EMBL/GenBank/DDBJ whole genome shotgun (WGS) entry which is preliminary data.</text>
</comment>
<evidence type="ECO:0000313" key="3">
    <source>
        <dbReference type="EMBL" id="TDW54023.1"/>
    </source>
</evidence>
<reference evidence="2 4" key="1">
    <citation type="submission" date="2017-08" db="EMBL/GenBank/DDBJ databases">
        <title>Draft Genome Sequence of the Marine Bacterium Oceanimonas baumannii ATCC 700832.</title>
        <authorList>
            <person name="Mcclelland W.D."/>
            <person name="Brennan M.A."/>
            <person name="Trachtenberg A.M."/>
            <person name="Maclea K.S."/>
        </authorList>
    </citation>
    <scope>NUCLEOTIDE SEQUENCE [LARGE SCALE GENOMIC DNA]</scope>
    <source>
        <strain evidence="2 4">ATCC 700832</strain>
    </source>
</reference>
<organism evidence="2 4">
    <name type="scientific">Oceanimonas baumannii</name>
    <dbReference type="NCBI Taxonomy" id="129578"/>
    <lineage>
        <taxon>Bacteria</taxon>
        <taxon>Pseudomonadati</taxon>
        <taxon>Pseudomonadota</taxon>
        <taxon>Gammaproteobacteria</taxon>
        <taxon>Aeromonadales</taxon>
        <taxon>Aeromonadaceae</taxon>
        <taxon>Oceanimonas</taxon>
    </lineage>
</organism>
<feature type="region of interest" description="Disordered" evidence="1">
    <location>
        <begin position="21"/>
        <end position="41"/>
    </location>
</feature>
<dbReference type="EMBL" id="SODO01000022">
    <property type="protein sequence ID" value="TDW54023.1"/>
    <property type="molecule type" value="Genomic_DNA"/>
</dbReference>
<sequence length="41" mass="4515">MPLLTTALAALLLLSACTNTDHYRPLGEPAPREQPEIIKQQ</sequence>
<accession>A0A235C9N0</accession>
<evidence type="ECO:0000313" key="4">
    <source>
        <dbReference type="Proteomes" id="UP000243640"/>
    </source>
</evidence>
<dbReference type="RefSeq" id="WP_094279777.1">
    <property type="nucleotide sequence ID" value="NZ_JBLWZI010000027.1"/>
</dbReference>
<name>A0A235C9N0_9GAMM</name>
<dbReference type="Proteomes" id="UP000295058">
    <property type="component" value="Unassembled WGS sequence"/>
</dbReference>
<proteinExistence type="predicted"/>
<dbReference type="Proteomes" id="UP000243640">
    <property type="component" value="Unassembled WGS sequence"/>
</dbReference>
<dbReference type="AlphaFoldDB" id="A0A235C9N0"/>
<keyword evidence="5" id="KW-1185">Reference proteome</keyword>